<dbReference type="PROSITE" id="PS50068">
    <property type="entry name" value="LDLRA_2"/>
    <property type="match status" value="2"/>
</dbReference>
<dbReference type="Proteomes" id="UP001186944">
    <property type="component" value="Unassembled WGS sequence"/>
</dbReference>
<feature type="disulfide bond" evidence="4">
    <location>
        <begin position="467"/>
        <end position="479"/>
    </location>
</feature>
<organism evidence="6 7">
    <name type="scientific">Pinctada imbricata</name>
    <name type="common">Atlantic pearl-oyster</name>
    <name type="synonym">Pinctada martensii</name>
    <dbReference type="NCBI Taxonomy" id="66713"/>
    <lineage>
        <taxon>Eukaryota</taxon>
        <taxon>Metazoa</taxon>
        <taxon>Spiralia</taxon>
        <taxon>Lophotrochozoa</taxon>
        <taxon>Mollusca</taxon>
        <taxon>Bivalvia</taxon>
        <taxon>Autobranchia</taxon>
        <taxon>Pteriomorphia</taxon>
        <taxon>Pterioida</taxon>
        <taxon>Pterioidea</taxon>
        <taxon>Pteriidae</taxon>
        <taxon>Pinctada</taxon>
    </lineage>
</organism>
<dbReference type="Pfam" id="PF00057">
    <property type="entry name" value="Ldl_recept_a"/>
    <property type="match status" value="1"/>
</dbReference>
<dbReference type="PANTHER" id="PTHR12106:SF27">
    <property type="entry name" value="SORTILIN-RELATED RECEPTOR"/>
    <property type="match status" value="1"/>
</dbReference>
<feature type="disulfide bond" evidence="4">
    <location>
        <begin position="447"/>
        <end position="462"/>
    </location>
</feature>
<evidence type="ECO:0000256" key="3">
    <source>
        <dbReference type="ARBA" id="ARBA00023180"/>
    </source>
</evidence>
<dbReference type="PANTHER" id="PTHR12106">
    <property type="entry name" value="SORTILIN RELATED"/>
    <property type="match status" value="1"/>
</dbReference>
<keyword evidence="3" id="KW-0325">Glycoprotein</keyword>
<feature type="disulfide bond" evidence="4">
    <location>
        <begin position="474"/>
        <end position="492"/>
    </location>
</feature>
<keyword evidence="2 4" id="KW-1015">Disulfide bond</keyword>
<dbReference type="SUPFAM" id="SSF110296">
    <property type="entry name" value="Oligoxyloglucan reducing end-specific cellobiohydrolase"/>
    <property type="match status" value="1"/>
</dbReference>
<dbReference type="InterPro" id="IPR006581">
    <property type="entry name" value="VPS10"/>
</dbReference>
<dbReference type="Gene3D" id="4.10.400.10">
    <property type="entry name" value="Low-density Lipoprotein Receptor"/>
    <property type="match status" value="2"/>
</dbReference>
<dbReference type="InterPro" id="IPR002172">
    <property type="entry name" value="LDrepeatLR_classA_rpt"/>
</dbReference>
<evidence type="ECO:0000259" key="5">
    <source>
        <dbReference type="SMART" id="SM00602"/>
    </source>
</evidence>
<comment type="caution">
    <text evidence="4">Lacks conserved residue(s) required for the propagation of feature annotation.</text>
</comment>
<evidence type="ECO:0000256" key="2">
    <source>
        <dbReference type="ARBA" id="ARBA00023157"/>
    </source>
</evidence>
<dbReference type="EMBL" id="VSWD01000002">
    <property type="protein sequence ID" value="KAK3107502.1"/>
    <property type="molecule type" value="Genomic_DNA"/>
</dbReference>
<evidence type="ECO:0000256" key="1">
    <source>
        <dbReference type="ARBA" id="ARBA00022737"/>
    </source>
</evidence>
<dbReference type="InterPro" id="IPR031778">
    <property type="entry name" value="Sortilin_N"/>
</dbReference>
<dbReference type="Pfam" id="PF15902">
    <property type="entry name" value="Sortilin-Vps10"/>
    <property type="match status" value="1"/>
</dbReference>
<dbReference type="InterPro" id="IPR050310">
    <property type="entry name" value="VPS10-sortilin"/>
</dbReference>
<dbReference type="SMART" id="SM00192">
    <property type="entry name" value="LDLa"/>
    <property type="match status" value="2"/>
</dbReference>
<dbReference type="GO" id="GO:0006892">
    <property type="term" value="P:post-Golgi vesicle-mediated transport"/>
    <property type="evidence" value="ECO:0007669"/>
    <property type="project" value="TreeGrafter"/>
</dbReference>
<dbReference type="SUPFAM" id="SSF57424">
    <property type="entry name" value="LDL receptor-like module"/>
    <property type="match status" value="2"/>
</dbReference>
<dbReference type="InterPro" id="IPR036055">
    <property type="entry name" value="LDL_receptor-like_sf"/>
</dbReference>
<proteinExistence type="predicted"/>
<evidence type="ECO:0000256" key="4">
    <source>
        <dbReference type="PROSITE-ProRule" id="PRU00124"/>
    </source>
</evidence>
<evidence type="ECO:0000313" key="6">
    <source>
        <dbReference type="EMBL" id="KAK3107502.1"/>
    </source>
</evidence>
<accession>A0AA88YSF5</accession>
<feature type="domain" description="VPS10" evidence="5">
    <location>
        <begin position="19"/>
        <end position="504"/>
    </location>
</feature>
<dbReference type="GO" id="GO:0016020">
    <property type="term" value="C:membrane"/>
    <property type="evidence" value="ECO:0007669"/>
    <property type="project" value="InterPro"/>
</dbReference>
<dbReference type="GO" id="GO:0005794">
    <property type="term" value="C:Golgi apparatus"/>
    <property type="evidence" value="ECO:0007669"/>
    <property type="project" value="TreeGrafter"/>
</dbReference>
<dbReference type="AlphaFoldDB" id="A0AA88YSF5"/>
<comment type="caution">
    <text evidence="6">The sequence shown here is derived from an EMBL/GenBank/DDBJ whole genome shotgun (WGS) entry which is preliminary data.</text>
</comment>
<keyword evidence="1" id="KW-0677">Repeat</keyword>
<evidence type="ECO:0000313" key="7">
    <source>
        <dbReference type="Proteomes" id="UP001186944"/>
    </source>
</evidence>
<dbReference type="PRINTS" id="PR00261">
    <property type="entry name" value="LDLRECEPTOR"/>
</dbReference>
<gene>
    <name evidence="6" type="ORF">FSP39_015994</name>
</gene>
<name>A0AA88YSF5_PINIB</name>
<feature type="disulfide bond" evidence="4">
    <location>
        <begin position="486"/>
        <end position="501"/>
    </location>
</feature>
<keyword evidence="7" id="KW-1185">Reference proteome</keyword>
<protein>
    <recommendedName>
        <fullName evidence="5">VPS10 domain-containing protein</fullName>
    </recommendedName>
</protein>
<dbReference type="CDD" id="cd00112">
    <property type="entry name" value="LDLa"/>
    <property type="match status" value="2"/>
</dbReference>
<dbReference type="SMART" id="SM00602">
    <property type="entry name" value="VPS10"/>
    <property type="match status" value="1"/>
</dbReference>
<sequence length="519" mass="59271">MIVHWAGYGSDVIIALSKDSRPNNLSSSNLFISYDYGYSFEDVNSRIQVPGRKTLIDHYYNSHVYNSHYIFTDVENSYIFTTLNYGRTFTPHHLPFRPVKIEMHTTNFSLVLGYDKNDTQKRLYLSENFGFTWRPIQSGVKSYHWGSDKYNESTVLYVARTASDIADIGGEVVKSYDFFRHTERVITNIVDFHMEGDYMFATRQVNLFGARSPVMQLWVSYKRGPFVNAQFSHPAQRLDYYVADASEDQVFLVVTHNNTVNHLYISDVQGSRYSLSLESVVYFNPKGSQGNSWLRYFAKERFADITKIQGLKGVYIASQVNMSAHSLSATNQRSFITFDKGGEWFPLQAPEETLAGIKTNCTNRFDRKHPNCSLHLTQEFSHLYPGGRTVPIMSRESAPGIVIATGSIGKSLKRNPDVFLSTDAGFTWKMFHCKAHQPKCVPMTSRCNGEADCGDRSDEANCTQTECPDYKFNCGDGRCIYKSWICDHEKDCSDGRDEVNCSELNFFIIMIIIYHPLTS</sequence>
<reference evidence="6" key="1">
    <citation type="submission" date="2019-08" db="EMBL/GenBank/DDBJ databases">
        <title>The improved chromosome-level genome for the pearl oyster Pinctada fucata martensii using PacBio sequencing and Hi-C.</title>
        <authorList>
            <person name="Zheng Z."/>
        </authorList>
    </citation>
    <scope>NUCLEOTIDE SEQUENCE</scope>
    <source>
        <strain evidence="6">ZZ-2019</strain>
        <tissue evidence="6">Adductor muscle</tissue>
    </source>
</reference>